<keyword evidence="1" id="KW-0812">Transmembrane</keyword>
<evidence type="ECO:0000256" key="1">
    <source>
        <dbReference type="SAM" id="Phobius"/>
    </source>
</evidence>
<proteinExistence type="predicted"/>
<sequence>MYRVPYDVLWCQCQGNASAIPHQQLMHEQVSRMHEVAQQHAVWYVGVVLTLYFIGLVLIITKSGRSERHTAMSALSFCCSQAVSSIARRRARTHAPPYVFLRHIRAAVGRRDAELPWWCL</sequence>
<keyword evidence="1" id="KW-1133">Transmembrane helix</keyword>
<dbReference type="OrthoDB" id="6373717at2759"/>
<dbReference type="AlphaFoldDB" id="A0A5B7ERM3"/>
<gene>
    <name evidence="2" type="ORF">E2C01_029303</name>
</gene>
<reference evidence="2 3" key="1">
    <citation type="submission" date="2019-05" db="EMBL/GenBank/DDBJ databases">
        <title>Another draft genome of Portunus trituberculatus and its Hox gene families provides insights of decapod evolution.</title>
        <authorList>
            <person name="Jeong J.-H."/>
            <person name="Song I."/>
            <person name="Kim S."/>
            <person name="Choi T."/>
            <person name="Kim D."/>
            <person name="Ryu S."/>
            <person name="Kim W."/>
        </authorList>
    </citation>
    <scope>NUCLEOTIDE SEQUENCE [LARGE SCALE GENOMIC DNA]</scope>
    <source>
        <tissue evidence="2">Muscle</tissue>
    </source>
</reference>
<keyword evidence="3" id="KW-1185">Reference proteome</keyword>
<protein>
    <submittedName>
        <fullName evidence="2">Uncharacterized protein</fullName>
    </submittedName>
</protein>
<name>A0A5B7ERM3_PORTR</name>
<dbReference type="EMBL" id="VSRR010003367">
    <property type="protein sequence ID" value="MPC35866.1"/>
    <property type="molecule type" value="Genomic_DNA"/>
</dbReference>
<organism evidence="2 3">
    <name type="scientific">Portunus trituberculatus</name>
    <name type="common">Swimming crab</name>
    <name type="synonym">Neptunus trituberculatus</name>
    <dbReference type="NCBI Taxonomy" id="210409"/>
    <lineage>
        <taxon>Eukaryota</taxon>
        <taxon>Metazoa</taxon>
        <taxon>Ecdysozoa</taxon>
        <taxon>Arthropoda</taxon>
        <taxon>Crustacea</taxon>
        <taxon>Multicrustacea</taxon>
        <taxon>Malacostraca</taxon>
        <taxon>Eumalacostraca</taxon>
        <taxon>Eucarida</taxon>
        <taxon>Decapoda</taxon>
        <taxon>Pleocyemata</taxon>
        <taxon>Brachyura</taxon>
        <taxon>Eubrachyura</taxon>
        <taxon>Portunoidea</taxon>
        <taxon>Portunidae</taxon>
        <taxon>Portuninae</taxon>
        <taxon>Portunus</taxon>
    </lineage>
</organism>
<evidence type="ECO:0000313" key="3">
    <source>
        <dbReference type="Proteomes" id="UP000324222"/>
    </source>
</evidence>
<keyword evidence="1" id="KW-0472">Membrane</keyword>
<dbReference type="Proteomes" id="UP000324222">
    <property type="component" value="Unassembled WGS sequence"/>
</dbReference>
<evidence type="ECO:0000313" key="2">
    <source>
        <dbReference type="EMBL" id="MPC35866.1"/>
    </source>
</evidence>
<accession>A0A5B7ERM3</accession>
<feature type="transmembrane region" description="Helical" evidence="1">
    <location>
        <begin position="41"/>
        <end position="60"/>
    </location>
</feature>
<comment type="caution">
    <text evidence="2">The sequence shown here is derived from an EMBL/GenBank/DDBJ whole genome shotgun (WGS) entry which is preliminary data.</text>
</comment>